<dbReference type="AlphaFoldDB" id="S2JPC6"/>
<dbReference type="Proteomes" id="UP000014254">
    <property type="component" value="Unassembled WGS sequence"/>
</dbReference>
<dbReference type="PANTHER" id="PTHR36855:SF1">
    <property type="entry name" value="PEROXISOME MEMBRANE ANCHOR PROTEIN PEX14P N-TERMINAL DOMAIN-CONTAINING PROTEIN"/>
    <property type="match status" value="1"/>
</dbReference>
<dbReference type="EMBL" id="KE123921">
    <property type="protein sequence ID" value="EPB90367.1"/>
    <property type="molecule type" value="Genomic_DNA"/>
</dbReference>
<dbReference type="VEuPathDB" id="FungiDB:HMPREF1544_02733"/>
<gene>
    <name evidence="4" type="ORF">HMPREF1544_02733</name>
</gene>
<evidence type="ECO:0000313" key="5">
    <source>
        <dbReference type="Proteomes" id="UP000014254"/>
    </source>
</evidence>
<dbReference type="OrthoDB" id="9936937at2759"/>
<protein>
    <submittedName>
        <fullName evidence="4">Uncharacterized protein</fullName>
    </submittedName>
</protein>
<reference evidence="5" key="1">
    <citation type="submission" date="2013-05" db="EMBL/GenBank/DDBJ databases">
        <title>The Genome sequence of Mucor circinelloides f. circinelloides 1006PhL.</title>
        <authorList>
            <consortium name="The Broad Institute Genomics Platform"/>
            <person name="Cuomo C."/>
            <person name="Earl A."/>
            <person name="Findley K."/>
            <person name="Lee S.C."/>
            <person name="Walker B."/>
            <person name="Young S."/>
            <person name="Zeng Q."/>
            <person name="Gargeya S."/>
            <person name="Fitzgerald M."/>
            <person name="Haas B."/>
            <person name="Abouelleil A."/>
            <person name="Allen A.W."/>
            <person name="Alvarado L."/>
            <person name="Arachchi H.M."/>
            <person name="Berlin A.M."/>
            <person name="Chapman S.B."/>
            <person name="Gainer-Dewar J."/>
            <person name="Goldberg J."/>
            <person name="Griggs A."/>
            <person name="Gujja S."/>
            <person name="Hansen M."/>
            <person name="Howarth C."/>
            <person name="Imamovic A."/>
            <person name="Ireland A."/>
            <person name="Larimer J."/>
            <person name="McCowan C."/>
            <person name="Murphy C."/>
            <person name="Pearson M."/>
            <person name="Poon T.W."/>
            <person name="Priest M."/>
            <person name="Roberts A."/>
            <person name="Saif S."/>
            <person name="Shea T."/>
            <person name="Sisk P."/>
            <person name="Sykes S."/>
            <person name="Wortman J."/>
            <person name="Nusbaum C."/>
            <person name="Birren B."/>
        </authorList>
    </citation>
    <scope>NUCLEOTIDE SEQUENCE [LARGE SCALE GENOMIC DNA]</scope>
    <source>
        <strain evidence="5">1006PhL</strain>
    </source>
</reference>
<feature type="region of interest" description="Disordered" evidence="1">
    <location>
        <begin position="68"/>
        <end position="89"/>
    </location>
</feature>
<organism evidence="4 5">
    <name type="scientific">Mucor circinelloides f. circinelloides (strain 1006PhL)</name>
    <name type="common">Mucormycosis agent</name>
    <name type="synonym">Calyptromyces circinelloides</name>
    <dbReference type="NCBI Taxonomy" id="1220926"/>
    <lineage>
        <taxon>Eukaryota</taxon>
        <taxon>Fungi</taxon>
        <taxon>Fungi incertae sedis</taxon>
        <taxon>Mucoromycota</taxon>
        <taxon>Mucoromycotina</taxon>
        <taxon>Mucoromycetes</taxon>
        <taxon>Mucorales</taxon>
        <taxon>Mucorineae</taxon>
        <taxon>Mucoraceae</taxon>
        <taxon>Mucor</taxon>
    </lineage>
</organism>
<dbReference type="OMA" id="KAKCFYF"/>
<feature type="domain" description="PEX14-like helix-turn-helix" evidence="3">
    <location>
        <begin position="10"/>
        <end position="73"/>
    </location>
</feature>
<dbReference type="PANTHER" id="PTHR36855">
    <property type="entry name" value="CHROMOSOME 10, WHOLE GENOME SHOTGUN SEQUENCE"/>
    <property type="match status" value="1"/>
</dbReference>
<evidence type="ECO:0000259" key="3">
    <source>
        <dbReference type="Pfam" id="PF25871"/>
    </source>
</evidence>
<dbReference type="STRING" id="1220926.S2JPC6"/>
<evidence type="ECO:0000313" key="4">
    <source>
        <dbReference type="EMBL" id="EPB90367.1"/>
    </source>
</evidence>
<dbReference type="InterPro" id="IPR058841">
    <property type="entry name" value="HTH_76"/>
</dbReference>
<dbReference type="Pfam" id="PF25871">
    <property type="entry name" value="HTH_76"/>
    <property type="match status" value="1"/>
</dbReference>
<proteinExistence type="predicted"/>
<feature type="region of interest" description="Disordered" evidence="1">
    <location>
        <begin position="114"/>
        <end position="152"/>
    </location>
</feature>
<dbReference type="eggNOG" id="ENOG502S7YV">
    <property type="taxonomic scope" value="Eukaryota"/>
</dbReference>
<evidence type="ECO:0000256" key="1">
    <source>
        <dbReference type="SAM" id="MobiDB-lite"/>
    </source>
</evidence>
<feature type="domain" description="Peroxisomal membrane protein PEX14-like KPWE" evidence="2">
    <location>
        <begin position="91"/>
        <end position="134"/>
    </location>
</feature>
<dbReference type="InterPro" id="IPR040554">
    <property type="entry name" value="KPWE_PEX14_dom"/>
</dbReference>
<name>S2JPC6_MUCC1</name>
<evidence type="ECO:0000259" key="2">
    <source>
        <dbReference type="Pfam" id="PF17733"/>
    </source>
</evidence>
<accession>S2JPC6</accession>
<dbReference type="InParanoid" id="S2JPC6"/>
<keyword evidence="5" id="KW-1185">Reference proteome</keyword>
<dbReference type="Pfam" id="PF17733">
    <property type="entry name" value="KPWE_dom"/>
    <property type="match status" value="1"/>
</dbReference>
<sequence length="152" mass="17523">MTTVNDNITKFKQFDQYDFDKDSQFQSGVASLLNNKQENEADLLLRAKLFYYTKVVDTSFNADAYKTWKNENQEPVNEQRDDADVDKPPRFTFQELVDMIEKGIEIPGIKQIPNVLNEGTPSEAKMTARPKPWEINKQQQQEQEVAAEEATA</sequence>